<dbReference type="Gene3D" id="1.25.40.20">
    <property type="entry name" value="Ankyrin repeat-containing domain"/>
    <property type="match status" value="1"/>
</dbReference>
<dbReference type="Pfam" id="PF12796">
    <property type="entry name" value="Ank_2"/>
    <property type="match status" value="1"/>
</dbReference>
<feature type="signal peptide" evidence="2">
    <location>
        <begin position="1"/>
        <end position="21"/>
    </location>
</feature>
<proteinExistence type="predicted"/>
<organism evidence="3 4">
    <name type="scientific">Cellulophaga tyrosinoxydans</name>
    <dbReference type="NCBI Taxonomy" id="504486"/>
    <lineage>
        <taxon>Bacteria</taxon>
        <taxon>Pseudomonadati</taxon>
        <taxon>Bacteroidota</taxon>
        <taxon>Flavobacteriia</taxon>
        <taxon>Flavobacteriales</taxon>
        <taxon>Flavobacteriaceae</taxon>
        <taxon>Cellulophaga</taxon>
    </lineage>
</organism>
<evidence type="ECO:0000313" key="4">
    <source>
        <dbReference type="Proteomes" id="UP000192360"/>
    </source>
</evidence>
<keyword evidence="1" id="KW-0040">ANK repeat</keyword>
<dbReference type="PROSITE" id="PS50088">
    <property type="entry name" value="ANK_REPEAT"/>
    <property type="match status" value="1"/>
</dbReference>
<evidence type="ECO:0000313" key="3">
    <source>
        <dbReference type="EMBL" id="SMC32354.1"/>
    </source>
</evidence>
<keyword evidence="4" id="KW-1185">Reference proteome</keyword>
<feature type="repeat" description="ANK" evidence="1">
    <location>
        <begin position="72"/>
        <end position="104"/>
    </location>
</feature>
<keyword evidence="2" id="KW-0732">Signal</keyword>
<dbReference type="EMBL" id="FWXO01000001">
    <property type="protein sequence ID" value="SMC32354.1"/>
    <property type="molecule type" value="Genomic_DNA"/>
</dbReference>
<accession>A0A1W1Y891</accession>
<protein>
    <submittedName>
        <fullName evidence="3">Ankyrin repeat-containing protein</fullName>
    </submittedName>
</protein>
<name>A0A1W1Y891_9FLAO</name>
<dbReference type="RefSeq" id="WP_084059364.1">
    <property type="nucleotide sequence ID" value="NZ_FWXO01000001.1"/>
</dbReference>
<evidence type="ECO:0000256" key="2">
    <source>
        <dbReference type="SAM" id="SignalP"/>
    </source>
</evidence>
<dbReference type="SMART" id="SM00248">
    <property type="entry name" value="ANK"/>
    <property type="match status" value="2"/>
</dbReference>
<sequence>MKKTITIAVMAIALMSTTVQAKTSSNLPSDAKIETYKPIAGLSIFCNAILKGEIETVKSMIALGENVNEKSLGMTPAIFAARYNKVEILKVLIANGADLTVKCDKGFSIKKHAEMSNAKEALIVINENWKKK</sequence>
<dbReference type="Proteomes" id="UP000192360">
    <property type="component" value="Unassembled WGS sequence"/>
</dbReference>
<dbReference type="STRING" id="504486.SAMN05660703_0119"/>
<dbReference type="SUPFAM" id="SSF48403">
    <property type="entry name" value="Ankyrin repeat"/>
    <property type="match status" value="1"/>
</dbReference>
<dbReference type="InterPro" id="IPR002110">
    <property type="entry name" value="Ankyrin_rpt"/>
</dbReference>
<dbReference type="PROSITE" id="PS50297">
    <property type="entry name" value="ANK_REP_REGION"/>
    <property type="match status" value="1"/>
</dbReference>
<evidence type="ECO:0000256" key="1">
    <source>
        <dbReference type="PROSITE-ProRule" id="PRU00023"/>
    </source>
</evidence>
<dbReference type="InterPro" id="IPR036770">
    <property type="entry name" value="Ankyrin_rpt-contain_sf"/>
</dbReference>
<dbReference type="AlphaFoldDB" id="A0A1W1Y891"/>
<gene>
    <name evidence="3" type="ORF">SAMN05660703_0119</name>
</gene>
<feature type="chain" id="PRO_5012574199" evidence="2">
    <location>
        <begin position="22"/>
        <end position="132"/>
    </location>
</feature>
<dbReference type="OrthoDB" id="1374157at2"/>
<reference evidence="3 4" key="1">
    <citation type="submission" date="2017-04" db="EMBL/GenBank/DDBJ databases">
        <authorList>
            <person name="Afonso C.L."/>
            <person name="Miller P.J."/>
            <person name="Scott M.A."/>
            <person name="Spackman E."/>
            <person name="Goraichik I."/>
            <person name="Dimitrov K.M."/>
            <person name="Suarez D.L."/>
            <person name="Swayne D.E."/>
        </authorList>
    </citation>
    <scope>NUCLEOTIDE SEQUENCE [LARGE SCALE GENOMIC DNA]</scope>
    <source>
        <strain evidence="3 4">DSM 21164</strain>
    </source>
</reference>